<dbReference type="PANTHER" id="PTHR11439">
    <property type="entry name" value="GAG-POL-RELATED RETROTRANSPOSON"/>
    <property type="match status" value="1"/>
</dbReference>
<dbReference type="OrthoDB" id="1731766at2759"/>
<reference evidence="1" key="1">
    <citation type="submission" date="2025-08" db="UniProtKB">
        <authorList>
            <consortium name="RefSeq"/>
        </authorList>
    </citation>
    <scope>IDENTIFICATION</scope>
</reference>
<dbReference type="SUPFAM" id="SSF56672">
    <property type="entry name" value="DNA/RNA polymerases"/>
    <property type="match status" value="1"/>
</dbReference>
<protein>
    <submittedName>
        <fullName evidence="1">Uncharacterized mitochondrial protein AtMg00810-like</fullName>
    </submittedName>
</protein>
<proteinExistence type="predicted"/>
<organism evidence="1">
    <name type="scientific">Nicotiana tabacum</name>
    <name type="common">Common tobacco</name>
    <dbReference type="NCBI Taxonomy" id="4097"/>
    <lineage>
        <taxon>Eukaryota</taxon>
        <taxon>Viridiplantae</taxon>
        <taxon>Streptophyta</taxon>
        <taxon>Embryophyta</taxon>
        <taxon>Tracheophyta</taxon>
        <taxon>Spermatophyta</taxon>
        <taxon>Magnoliopsida</taxon>
        <taxon>eudicotyledons</taxon>
        <taxon>Gunneridae</taxon>
        <taxon>Pentapetalae</taxon>
        <taxon>asterids</taxon>
        <taxon>lamiids</taxon>
        <taxon>Solanales</taxon>
        <taxon>Solanaceae</taxon>
        <taxon>Nicotianoideae</taxon>
        <taxon>Nicotianeae</taxon>
        <taxon>Nicotiana</taxon>
    </lineage>
</organism>
<dbReference type="KEGG" id="nta:107830663"/>
<dbReference type="PaxDb" id="4097-A0A1S4DK50"/>
<evidence type="ECO:0000313" key="1">
    <source>
        <dbReference type="RefSeq" id="XP_016513771.1"/>
    </source>
</evidence>
<dbReference type="OMA" id="ANCDADW"/>
<dbReference type="CDD" id="cd09272">
    <property type="entry name" value="RNase_HI_RT_Ty1"/>
    <property type="match status" value="1"/>
</dbReference>
<dbReference type="RefSeq" id="XP_016513771.1">
    <property type="nucleotide sequence ID" value="XM_016658285.1"/>
</dbReference>
<sequence>MQRPKQYHLDAALRVVRYIKGSPGLGVFLKRGPISHLFAYCDSDWAAYPNTRRSITGYVIKPGDSLLSWKSKKQQTISRSSTEAEYRSLAAVAAEVTWIVGLLQELNVALNQPVYLYCDSKATLQIASNPIFHERTKHIEIDCHFVREKIKKWTARTSSCFNKASVG</sequence>
<gene>
    <name evidence="1" type="primary">LOC107830663</name>
</gene>
<dbReference type="AlphaFoldDB" id="A0A1S4DK50"/>
<dbReference type="PANTHER" id="PTHR11439:SF466">
    <property type="entry name" value="CCHC-TYPE DOMAIN-CONTAINING PROTEIN"/>
    <property type="match status" value="1"/>
</dbReference>
<dbReference type="InterPro" id="IPR043502">
    <property type="entry name" value="DNA/RNA_pol_sf"/>
</dbReference>
<name>A0A1S4DK50_TOBAC</name>
<accession>A0A1S4DK50</accession>
<dbReference type="STRING" id="4097.A0A1S4DK50"/>